<name>A0A540N8E4_MALBA</name>
<dbReference type="AlphaFoldDB" id="A0A540N8E4"/>
<comment type="caution">
    <text evidence="1">The sequence shown here is derived from an EMBL/GenBank/DDBJ whole genome shotgun (WGS) entry which is preliminary data.</text>
</comment>
<sequence length="60" mass="6831">MKNLVQSEKYNQNLTPRKNRTHIETGCEGQPTITCYGSENFQHMATLHLVASINPQLICQ</sequence>
<dbReference type="EMBL" id="VIEB01000087">
    <property type="protein sequence ID" value="TQE07311.1"/>
    <property type="molecule type" value="Genomic_DNA"/>
</dbReference>
<keyword evidence="2" id="KW-1185">Reference proteome</keyword>
<accession>A0A540N8E4</accession>
<organism evidence="1 2">
    <name type="scientific">Malus baccata</name>
    <name type="common">Siberian crab apple</name>
    <name type="synonym">Pyrus baccata</name>
    <dbReference type="NCBI Taxonomy" id="106549"/>
    <lineage>
        <taxon>Eukaryota</taxon>
        <taxon>Viridiplantae</taxon>
        <taxon>Streptophyta</taxon>
        <taxon>Embryophyta</taxon>
        <taxon>Tracheophyta</taxon>
        <taxon>Spermatophyta</taxon>
        <taxon>Magnoliopsida</taxon>
        <taxon>eudicotyledons</taxon>
        <taxon>Gunneridae</taxon>
        <taxon>Pentapetalae</taxon>
        <taxon>rosids</taxon>
        <taxon>fabids</taxon>
        <taxon>Rosales</taxon>
        <taxon>Rosaceae</taxon>
        <taxon>Amygdaloideae</taxon>
        <taxon>Maleae</taxon>
        <taxon>Malus</taxon>
    </lineage>
</organism>
<protein>
    <submittedName>
        <fullName evidence="1">Uncharacterized protein</fullName>
    </submittedName>
</protein>
<evidence type="ECO:0000313" key="2">
    <source>
        <dbReference type="Proteomes" id="UP000315295"/>
    </source>
</evidence>
<dbReference type="Proteomes" id="UP000315295">
    <property type="component" value="Unassembled WGS sequence"/>
</dbReference>
<proteinExistence type="predicted"/>
<evidence type="ECO:0000313" key="1">
    <source>
        <dbReference type="EMBL" id="TQE07311.1"/>
    </source>
</evidence>
<gene>
    <name evidence="1" type="ORF">C1H46_006964</name>
</gene>
<reference evidence="1 2" key="1">
    <citation type="journal article" date="2019" name="G3 (Bethesda)">
        <title>Sequencing of a Wild Apple (Malus baccata) Genome Unravels the Differences Between Cultivated and Wild Apple Species Regarding Disease Resistance and Cold Tolerance.</title>
        <authorList>
            <person name="Chen X."/>
        </authorList>
    </citation>
    <scope>NUCLEOTIDE SEQUENCE [LARGE SCALE GENOMIC DNA]</scope>
    <source>
        <strain evidence="2">cv. Shandingzi</strain>
        <tissue evidence="1">Leaves</tissue>
    </source>
</reference>